<dbReference type="GO" id="GO:0046872">
    <property type="term" value="F:metal ion binding"/>
    <property type="evidence" value="ECO:0007669"/>
    <property type="project" value="UniProtKB-KW"/>
</dbReference>
<dbReference type="PANTHER" id="PTHR36113:SF6">
    <property type="entry name" value="FOSFOMYCIN RESISTANCE PROTEIN FOSX"/>
    <property type="match status" value="1"/>
</dbReference>
<dbReference type="SUPFAM" id="SSF54593">
    <property type="entry name" value="Glyoxalase/Bleomycin resistance protein/Dihydroxybiphenyl dioxygenase"/>
    <property type="match status" value="1"/>
</dbReference>
<gene>
    <name evidence="3" type="ORF">J2W91_003106</name>
</gene>
<dbReference type="Gene3D" id="3.10.180.10">
    <property type="entry name" value="2,3-Dihydroxybiphenyl 1,2-Dioxygenase, domain 1"/>
    <property type="match status" value="1"/>
</dbReference>
<evidence type="ECO:0000259" key="2">
    <source>
        <dbReference type="PROSITE" id="PS51819"/>
    </source>
</evidence>
<dbReference type="InterPro" id="IPR029068">
    <property type="entry name" value="Glyas_Bleomycin-R_OHBP_Dase"/>
</dbReference>
<evidence type="ECO:0000313" key="4">
    <source>
        <dbReference type="Proteomes" id="UP001254832"/>
    </source>
</evidence>
<sequence>MSMNIQGINHLCFSVSNLEKSITFYERALGARIQVKGRKLAYFELAGLWIALNQEDVIRNYTEQTYTHIAFTVTEEDFDASIQQLREAGANILPGRPRDKRDALSVYFTDLDGHLFELHTGNLQRRLEYYREDKPHMTFYTE</sequence>
<protein>
    <submittedName>
        <fullName evidence="3">Metallothiol transferase</fullName>
        <ecNumber evidence="3">2.5.1.-</ecNumber>
    </submittedName>
</protein>
<organism evidence="3 4">
    <name type="scientific">Paenibacillus amylolyticus</name>
    <dbReference type="NCBI Taxonomy" id="1451"/>
    <lineage>
        <taxon>Bacteria</taxon>
        <taxon>Bacillati</taxon>
        <taxon>Bacillota</taxon>
        <taxon>Bacilli</taxon>
        <taxon>Bacillales</taxon>
        <taxon>Paenibacillaceae</taxon>
        <taxon>Paenibacillus</taxon>
    </lineage>
</organism>
<dbReference type="GO" id="GO:0016740">
    <property type="term" value="F:transferase activity"/>
    <property type="evidence" value="ECO:0007669"/>
    <property type="project" value="UniProtKB-KW"/>
</dbReference>
<dbReference type="AlphaFoldDB" id="A0AAP5LPL4"/>
<dbReference type="NCBIfam" id="NF003152">
    <property type="entry name" value="PRK04101.1"/>
    <property type="match status" value="1"/>
</dbReference>
<feature type="domain" description="VOC" evidence="2">
    <location>
        <begin position="7"/>
        <end position="121"/>
    </location>
</feature>
<evidence type="ECO:0000313" key="3">
    <source>
        <dbReference type="EMBL" id="MDR6724638.1"/>
    </source>
</evidence>
<dbReference type="EC" id="2.5.1.-" evidence="3"/>
<dbReference type="PROSITE" id="PS51819">
    <property type="entry name" value="VOC"/>
    <property type="match status" value="1"/>
</dbReference>
<dbReference type="EMBL" id="JAVDTR010000008">
    <property type="protein sequence ID" value="MDR6724638.1"/>
    <property type="molecule type" value="Genomic_DNA"/>
</dbReference>
<dbReference type="InterPro" id="IPR051332">
    <property type="entry name" value="Fosfomycin_Res_Enzymes"/>
</dbReference>
<keyword evidence="1" id="KW-0479">Metal-binding</keyword>
<dbReference type="Proteomes" id="UP001254832">
    <property type="component" value="Unassembled WGS sequence"/>
</dbReference>
<dbReference type="InterPro" id="IPR037523">
    <property type="entry name" value="VOC_core"/>
</dbReference>
<proteinExistence type="predicted"/>
<dbReference type="InterPro" id="IPR004360">
    <property type="entry name" value="Glyas_Fos-R_dOase_dom"/>
</dbReference>
<reference evidence="3" key="1">
    <citation type="submission" date="2023-07" db="EMBL/GenBank/DDBJ databases">
        <title>Sorghum-associated microbial communities from plants grown in Nebraska, USA.</title>
        <authorList>
            <person name="Schachtman D."/>
        </authorList>
    </citation>
    <scope>NUCLEOTIDE SEQUENCE</scope>
    <source>
        <strain evidence="3">BE80</strain>
    </source>
</reference>
<dbReference type="PANTHER" id="PTHR36113">
    <property type="entry name" value="LYASE, PUTATIVE-RELATED-RELATED"/>
    <property type="match status" value="1"/>
</dbReference>
<accession>A0AAP5LPL4</accession>
<name>A0AAP5LPL4_PAEAM</name>
<comment type="caution">
    <text evidence="3">The sequence shown here is derived from an EMBL/GenBank/DDBJ whole genome shotgun (WGS) entry which is preliminary data.</text>
</comment>
<evidence type="ECO:0000256" key="1">
    <source>
        <dbReference type="ARBA" id="ARBA00022723"/>
    </source>
</evidence>
<keyword evidence="3" id="KW-0808">Transferase</keyword>
<dbReference type="Pfam" id="PF00903">
    <property type="entry name" value="Glyoxalase"/>
    <property type="match status" value="1"/>
</dbReference>